<gene>
    <name evidence="2" type="ORF">NZK81_00770</name>
</gene>
<dbReference type="PANTHER" id="PTHR43245">
    <property type="entry name" value="BIFUNCTIONAL POLYMYXIN RESISTANCE PROTEIN ARNA"/>
    <property type="match status" value="1"/>
</dbReference>
<comment type="caution">
    <text evidence="2">The sequence shown here is derived from an EMBL/GenBank/DDBJ whole genome shotgun (WGS) entry which is preliminary data.</text>
</comment>
<accession>A0ABT2HZU4</accession>
<dbReference type="InterPro" id="IPR050177">
    <property type="entry name" value="Lipid_A_modif_metabolic_enz"/>
</dbReference>
<dbReference type="PANTHER" id="PTHR43245:SF13">
    <property type="entry name" value="UDP-D-APIOSE_UDP-D-XYLOSE SYNTHASE 2"/>
    <property type="match status" value="1"/>
</dbReference>
<dbReference type="RefSeq" id="WP_260043138.1">
    <property type="nucleotide sequence ID" value="NZ_JANZXA010000001.1"/>
</dbReference>
<dbReference type="SUPFAM" id="SSF51735">
    <property type="entry name" value="NAD(P)-binding Rossmann-fold domains"/>
    <property type="match status" value="1"/>
</dbReference>
<dbReference type="Gene3D" id="3.40.50.720">
    <property type="entry name" value="NAD(P)-binding Rossmann-like Domain"/>
    <property type="match status" value="1"/>
</dbReference>
<evidence type="ECO:0000313" key="3">
    <source>
        <dbReference type="Proteomes" id="UP001165583"/>
    </source>
</evidence>
<sequence length="326" mass="36467">MTSPETSNGRSAIVTGGRGFIGTHLVDLLLQEGCSVISIDTVAPNHSPDPLLQEIQADLRDRSAMEAVFADNDIWCVYDLASFTEVDLDRTAYRRNVEATEAMVSYVSKRPGIKYIFYSTQFVHRVPDTLPSNDTDYRPIEAYGESKVLSEKEIYRVLPRDQFLILRPTYVWGPGLARFRDGLIKNLRKGRMLISSSRTLKRSYGYVETVARQTFEFSKLNFASLPHKAYYVTDAPIEMSTFSDHLIDAIGEGKYHKVPVPLIRLLGSVGNVMKRFGLPAPVNATQARELTTDFPVPSQRTFELTSAQTDYAVAAAKTVSWAGEAH</sequence>
<name>A0ABT2HZU4_9SPHN</name>
<dbReference type="InterPro" id="IPR001509">
    <property type="entry name" value="Epimerase_deHydtase"/>
</dbReference>
<evidence type="ECO:0000313" key="2">
    <source>
        <dbReference type="EMBL" id="MCT2398071.1"/>
    </source>
</evidence>
<reference evidence="2" key="1">
    <citation type="submission" date="2022-09" db="EMBL/GenBank/DDBJ databases">
        <title>Novosphingobium sp. Nov., a polycyclic aromatic hydrocarbon-degrading bacterium isolated form mangrove sediments in HongKong.</title>
        <authorList>
            <person name="Hu Z."/>
        </authorList>
    </citation>
    <scope>NUCLEOTIDE SEQUENCE</scope>
    <source>
        <strain evidence="2">HK4-1</strain>
    </source>
</reference>
<feature type="domain" description="NAD-dependent epimerase/dehydratase" evidence="1">
    <location>
        <begin position="13"/>
        <end position="212"/>
    </location>
</feature>
<dbReference type="Proteomes" id="UP001165583">
    <property type="component" value="Unassembled WGS sequence"/>
</dbReference>
<dbReference type="EMBL" id="JANZXA010000001">
    <property type="protein sequence ID" value="MCT2398071.1"/>
    <property type="molecule type" value="Genomic_DNA"/>
</dbReference>
<protein>
    <submittedName>
        <fullName evidence="2">NAD-dependent epimerase/dehydratase family protein</fullName>
    </submittedName>
</protein>
<evidence type="ECO:0000259" key="1">
    <source>
        <dbReference type="Pfam" id="PF01370"/>
    </source>
</evidence>
<organism evidence="2 3">
    <name type="scientific">Novosphingobium mangrovi</name>
    <name type="common">ex Huang et al. 2023</name>
    <dbReference type="NCBI Taxonomy" id="2976432"/>
    <lineage>
        <taxon>Bacteria</taxon>
        <taxon>Pseudomonadati</taxon>
        <taxon>Pseudomonadota</taxon>
        <taxon>Alphaproteobacteria</taxon>
        <taxon>Sphingomonadales</taxon>
        <taxon>Sphingomonadaceae</taxon>
        <taxon>Novosphingobium</taxon>
    </lineage>
</organism>
<keyword evidence="3" id="KW-1185">Reference proteome</keyword>
<dbReference type="InterPro" id="IPR036291">
    <property type="entry name" value="NAD(P)-bd_dom_sf"/>
</dbReference>
<dbReference type="Pfam" id="PF01370">
    <property type="entry name" value="Epimerase"/>
    <property type="match status" value="1"/>
</dbReference>
<proteinExistence type="predicted"/>